<protein>
    <submittedName>
        <fullName evidence="2">Uncharacterized protein</fullName>
    </submittedName>
</protein>
<dbReference type="Proteomes" id="UP000003947">
    <property type="component" value="Unassembled WGS sequence"/>
</dbReference>
<proteinExistence type="predicted"/>
<name>I4Z3C6_9HYPH</name>
<dbReference type="PATRIC" id="fig|864069.3.peg.692"/>
<dbReference type="AlphaFoldDB" id="I4Z3C6"/>
<feature type="region of interest" description="Disordered" evidence="1">
    <location>
        <begin position="56"/>
        <end position="233"/>
    </location>
</feature>
<keyword evidence="3" id="KW-1185">Reference proteome</keyword>
<sequence>MSTILTSGHLFIMQNSDAEKRLDLLKEALAADEIIPLSRPGAPAAQLRGTACTAHAGRHRRGTQHAGASPVQDPHQYGVGRAVHRTAPASSDASSLDGRAIGGAGGTDRPPRWLATCRGPSSSTAGTMAPCARPWQKPAEGTSRYKASRGRRKSATFGRKPTICLEGNSNPDQRQRQSSPYASRQYEAGRKLPRHRFRLCRSPDQNRYSDADPWRGEGMAPQPWPFLRRLPLR</sequence>
<feature type="compositionally biased region" description="Polar residues" evidence="1">
    <location>
        <begin position="167"/>
        <end position="182"/>
    </location>
</feature>
<dbReference type="EMBL" id="JH660636">
    <property type="protein sequence ID" value="EIM30718.1"/>
    <property type="molecule type" value="Genomic_DNA"/>
</dbReference>
<organism evidence="2 3">
    <name type="scientific">Microvirga lotononidis</name>
    <dbReference type="NCBI Taxonomy" id="864069"/>
    <lineage>
        <taxon>Bacteria</taxon>
        <taxon>Pseudomonadati</taxon>
        <taxon>Pseudomonadota</taxon>
        <taxon>Alphaproteobacteria</taxon>
        <taxon>Hyphomicrobiales</taxon>
        <taxon>Methylobacteriaceae</taxon>
        <taxon>Microvirga</taxon>
    </lineage>
</organism>
<gene>
    <name evidence="2" type="ORF">MicloDRAFT_00006210</name>
</gene>
<evidence type="ECO:0000313" key="2">
    <source>
        <dbReference type="EMBL" id="EIM30718.1"/>
    </source>
</evidence>
<reference evidence="2 3" key="1">
    <citation type="submission" date="2012-02" db="EMBL/GenBank/DDBJ databases">
        <title>Improved High-Quality Draft sequence of Microvirga sp. WSM3557.</title>
        <authorList>
            <consortium name="US DOE Joint Genome Institute"/>
            <person name="Lucas S."/>
            <person name="Han J."/>
            <person name="Lapidus A."/>
            <person name="Cheng J.-F."/>
            <person name="Goodwin L."/>
            <person name="Pitluck S."/>
            <person name="Peters L."/>
            <person name="Zhang X."/>
            <person name="Detter J.C."/>
            <person name="Han C."/>
            <person name="Tapia R."/>
            <person name="Land M."/>
            <person name="Hauser L."/>
            <person name="Kyrpides N."/>
            <person name="Ivanova N."/>
            <person name="Pagani I."/>
            <person name="Brau L."/>
            <person name="Yates R."/>
            <person name="O'Hara G."/>
            <person name="Rui T."/>
            <person name="Howieson J."/>
            <person name="Reeve W."/>
            <person name="Woyke T."/>
        </authorList>
    </citation>
    <scope>NUCLEOTIDE SEQUENCE [LARGE SCALE GENOMIC DNA]</scope>
    <source>
        <strain evidence="2 3">WSM3557</strain>
    </source>
</reference>
<accession>I4Z3C6</accession>
<evidence type="ECO:0000256" key="1">
    <source>
        <dbReference type="SAM" id="MobiDB-lite"/>
    </source>
</evidence>
<dbReference type="HOGENOM" id="CLU_1188866_0_0_5"/>
<evidence type="ECO:0000313" key="3">
    <source>
        <dbReference type="Proteomes" id="UP000003947"/>
    </source>
</evidence>
<dbReference type="STRING" id="864069.MicloDRAFT_00006210"/>